<organism evidence="2 3">
    <name type="scientific">Caenorhabditis bovis</name>
    <dbReference type="NCBI Taxonomy" id="2654633"/>
    <lineage>
        <taxon>Eukaryota</taxon>
        <taxon>Metazoa</taxon>
        <taxon>Ecdysozoa</taxon>
        <taxon>Nematoda</taxon>
        <taxon>Chromadorea</taxon>
        <taxon>Rhabditida</taxon>
        <taxon>Rhabditina</taxon>
        <taxon>Rhabditomorpha</taxon>
        <taxon>Rhabditoidea</taxon>
        <taxon>Rhabditidae</taxon>
        <taxon>Peloderinae</taxon>
        <taxon>Caenorhabditis</taxon>
    </lineage>
</organism>
<dbReference type="PANTHER" id="PTHR46339:SF15">
    <property type="entry name" value="CC DOMAIN-CONTAINING PROTEIN"/>
    <property type="match status" value="1"/>
</dbReference>
<evidence type="ECO:0000256" key="1">
    <source>
        <dbReference type="SAM" id="SignalP"/>
    </source>
</evidence>
<dbReference type="Pfam" id="PF14625">
    <property type="entry name" value="Lustrin_cystein"/>
    <property type="match status" value="4"/>
</dbReference>
<sequence>MLVDVIRIVLFGAGIVAQAHISSLDKPIYEYLRDLCPVGQLPLTTPRAVRTCATVCPLGALCYRGICCVPQPQCRHPAMRVSAGFACLPDVKNNCPAGSVCTSSNLDGMSVCSFGDSHPVIAHDGKHLILCKDCHQGICAEFRSSNVQVCCQNSDDICGAGSTVLMDSLVPRDCSKKPCEKGYECSLTPTGLRVCCSLATCPSGVHARSVCAAGCLPSEKCVPIQNEMWCCPLLAEAKSRDYKCLNGEVSTLQCSPAFDLCPIGKTCQLNYEETKHICCSPKKEKVKKGSRPVPTTTIEPEENQILKCSDNSPALFQDGLSVMCSKLGEKCSKSGYTCQKSDIEDVFVCCFKPKPQISLASTPPPPPTPETNPSPTCPFSYTPALQETNGEVKRCLALFSLDCPFPYICLPSSTTDSYLCCIKKPFQ</sequence>
<evidence type="ECO:0000313" key="2">
    <source>
        <dbReference type="EMBL" id="CAB3398998.1"/>
    </source>
</evidence>
<dbReference type="InterPro" id="IPR028150">
    <property type="entry name" value="Lustrin_cystein"/>
</dbReference>
<feature type="chain" id="PRO_5035788286" evidence="1">
    <location>
        <begin position="19"/>
        <end position="427"/>
    </location>
</feature>
<gene>
    <name evidence="2" type="ORF">CBOVIS_LOCUS2208</name>
</gene>
<protein>
    <submittedName>
        <fullName evidence="2">Uncharacterized protein</fullName>
    </submittedName>
</protein>
<comment type="caution">
    <text evidence="2">The sequence shown here is derived from an EMBL/GenBank/DDBJ whole genome shotgun (WGS) entry which is preliminary data.</text>
</comment>
<dbReference type="AlphaFoldDB" id="A0A8S1EGX8"/>
<dbReference type="Proteomes" id="UP000494206">
    <property type="component" value="Unassembled WGS sequence"/>
</dbReference>
<dbReference type="PANTHER" id="PTHR46339">
    <property type="entry name" value="PROTEIN CBG15282-RELATED"/>
    <property type="match status" value="1"/>
</dbReference>
<evidence type="ECO:0000313" key="3">
    <source>
        <dbReference type="Proteomes" id="UP000494206"/>
    </source>
</evidence>
<accession>A0A8S1EGX8</accession>
<name>A0A8S1EGX8_9PELO</name>
<keyword evidence="3" id="KW-1185">Reference proteome</keyword>
<dbReference type="OrthoDB" id="5813682at2759"/>
<proteinExistence type="predicted"/>
<dbReference type="InterPro" id="IPR053014">
    <property type="entry name" value="Cuticle_assoc_divergent"/>
</dbReference>
<reference evidence="2 3" key="1">
    <citation type="submission" date="2020-04" db="EMBL/GenBank/DDBJ databases">
        <authorList>
            <person name="Laetsch R D."/>
            <person name="Stevens L."/>
            <person name="Kumar S."/>
            <person name="Blaxter L. M."/>
        </authorList>
    </citation>
    <scope>NUCLEOTIDE SEQUENCE [LARGE SCALE GENOMIC DNA]</scope>
</reference>
<dbReference type="SMART" id="SM00289">
    <property type="entry name" value="WR1"/>
    <property type="match status" value="7"/>
</dbReference>
<feature type="signal peptide" evidence="1">
    <location>
        <begin position="1"/>
        <end position="18"/>
    </location>
</feature>
<dbReference type="EMBL" id="CADEPM010000001">
    <property type="protein sequence ID" value="CAB3398998.1"/>
    <property type="molecule type" value="Genomic_DNA"/>
</dbReference>
<keyword evidence="1" id="KW-0732">Signal</keyword>
<dbReference type="InterPro" id="IPR006150">
    <property type="entry name" value="Cys_repeat_1"/>
</dbReference>